<feature type="compositionally biased region" description="Polar residues" evidence="1">
    <location>
        <begin position="140"/>
        <end position="151"/>
    </location>
</feature>
<feature type="compositionally biased region" description="Acidic residues" evidence="1">
    <location>
        <begin position="127"/>
        <end position="139"/>
    </location>
</feature>
<evidence type="ECO:0000256" key="1">
    <source>
        <dbReference type="SAM" id="MobiDB-lite"/>
    </source>
</evidence>
<dbReference type="GeneID" id="19168549"/>
<organism evidence="2 3">
    <name type="scientific">Capronia epimyces CBS 606.96</name>
    <dbReference type="NCBI Taxonomy" id="1182542"/>
    <lineage>
        <taxon>Eukaryota</taxon>
        <taxon>Fungi</taxon>
        <taxon>Dikarya</taxon>
        <taxon>Ascomycota</taxon>
        <taxon>Pezizomycotina</taxon>
        <taxon>Eurotiomycetes</taxon>
        <taxon>Chaetothyriomycetidae</taxon>
        <taxon>Chaetothyriales</taxon>
        <taxon>Herpotrichiellaceae</taxon>
        <taxon>Capronia</taxon>
    </lineage>
</organism>
<feature type="compositionally biased region" description="Basic and acidic residues" evidence="1">
    <location>
        <begin position="44"/>
        <end position="79"/>
    </location>
</feature>
<feature type="region of interest" description="Disordered" evidence="1">
    <location>
        <begin position="16"/>
        <end position="99"/>
    </location>
</feature>
<dbReference type="HOGENOM" id="CLU_1354438_0_0_1"/>
<evidence type="ECO:0000313" key="3">
    <source>
        <dbReference type="Proteomes" id="UP000019478"/>
    </source>
</evidence>
<evidence type="ECO:0000313" key="2">
    <source>
        <dbReference type="EMBL" id="EXJ87470.1"/>
    </source>
</evidence>
<protein>
    <submittedName>
        <fullName evidence="2">Uncharacterized protein</fullName>
    </submittedName>
</protein>
<keyword evidence="3" id="KW-1185">Reference proteome</keyword>
<sequence length="202" mass="22886">MDVDEDTAVATYILAETATATSPSRSRASLASTSTSTSTLSVPAHEEGDSGLFHREEGDSESRAFHREGNSESFSREEGYYAYEQPFDPDSYEKEEERDTDAIFPGEIWQAEWTELKAWWDNDTSDPEFIEVDDSDSDSVGETSNTNTNSFVGAGRQRQRQARVVPLDRHGMPDLRKLAIVNWRLERLSMQDQDQDQDEDED</sequence>
<comment type="caution">
    <text evidence="2">The sequence shown here is derived from an EMBL/GenBank/DDBJ whole genome shotgun (WGS) entry which is preliminary data.</text>
</comment>
<feature type="compositionally biased region" description="Low complexity" evidence="1">
    <location>
        <begin position="17"/>
        <end position="41"/>
    </location>
</feature>
<dbReference type="AlphaFoldDB" id="W9YCT9"/>
<gene>
    <name evidence="2" type="ORF">A1O3_04430</name>
</gene>
<accession>W9YCT9</accession>
<dbReference type="EMBL" id="AMGY01000003">
    <property type="protein sequence ID" value="EXJ87470.1"/>
    <property type="molecule type" value="Genomic_DNA"/>
</dbReference>
<proteinExistence type="predicted"/>
<dbReference type="Proteomes" id="UP000019478">
    <property type="component" value="Unassembled WGS sequence"/>
</dbReference>
<dbReference type="RefSeq" id="XP_007732749.1">
    <property type="nucleotide sequence ID" value="XM_007734559.1"/>
</dbReference>
<name>W9YCT9_9EURO</name>
<feature type="region of interest" description="Disordered" evidence="1">
    <location>
        <begin position="127"/>
        <end position="168"/>
    </location>
</feature>
<reference evidence="2 3" key="1">
    <citation type="submission" date="2013-03" db="EMBL/GenBank/DDBJ databases">
        <title>The Genome Sequence of Capronia epimyces CBS 606.96.</title>
        <authorList>
            <consortium name="The Broad Institute Genomics Platform"/>
            <person name="Cuomo C."/>
            <person name="de Hoog S."/>
            <person name="Gorbushina A."/>
            <person name="Walker B."/>
            <person name="Young S.K."/>
            <person name="Zeng Q."/>
            <person name="Gargeya S."/>
            <person name="Fitzgerald M."/>
            <person name="Haas B."/>
            <person name="Abouelleil A."/>
            <person name="Allen A.W."/>
            <person name="Alvarado L."/>
            <person name="Arachchi H.M."/>
            <person name="Berlin A.M."/>
            <person name="Chapman S.B."/>
            <person name="Gainer-Dewar J."/>
            <person name="Goldberg J."/>
            <person name="Griggs A."/>
            <person name="Gujja S."/>
            <person name="Hansen M."/>
            <person name="Howarth C."/>
            <person name="Imamovic A."/>
            <person name="Ireland A."/>
            <person name="Larimer J."/>
            <person name="McCowan C."/>
            <person name="Murphy C."/>
            <person name="Pearson M."/>
            <person name="Poon T.W."/>
            <person name="Priest M."/>
            <person name="Roberts A."/>
            <person name="Saif S."/>
            <person name="Shea T."/>
            <person name="Sisk P."/>
            <person name="Sykes S."/>
            <person name="Wortman J."/>
            <person name="Nusbaum C."/>
            <person name="Birren B."/>
        </authorList>
    </citation>
    <scope>NUCLEOTIDE SEQUENCE [LARGE SCALE GENOMIC DNA]</scope>
    <source>
        <strain evidence="2 3">CBS 606.96</strain>
    </source>
</reference>